<dbReference type="VEuPathDB" id="FungiDB:MAPG_11920"/>
<dbReference type="InterPro" id="IPR056884">
    <property type="entry name" value="NPHP3-like_N"/>
</dbReference>
<feature type="compositionally biased region" description="Basic and acidic residues" evidence="4">
    <location>
        <begin position="1343"/>
        <end position="1354"/>
    </location>
</feature>
<dbReference type="Pfam" id="PF24883">
    <property type="entry name" value="NPHP3_N"/>
    <property type="match status" value="1"/>
</dbReference>
<feature type="repeat" description="ANK" evidence="3">
    <location>
        <begin position="741"/>
        <end position="773"/>
    </location>
</feature>
<dbReference type="PROSITE" id="PS50297">
    <property type="entry name" value="ANK_REP_REGION"/>
    <property type="match status" value="4"/>
</dbReference>
<dbReference type="OrthoDB" id="21416at2759"/>
<name>A0A0H2UAK6_MAGP6</name>
<dbReference type="Gene3D" id="3.40.50.300">
    <property type="entry name" value="P-loop containing nucleotide triphosphate hydrolases"/>
    <property type="match status" value="1"/>
</dbReference>
<dbReference type="InterPro" id="IPR051165">
    <property type="entry name" value="Multifunctional_ANK_Repeat"/>
</dbReference>
<feature type="repeat" description="ANK" evidence="3">
    <location>
        <begin position="637"/>
        <end position="669"/>
    </location>
</feature>
<feature type="repeat" description="ANK" evidence="3">
    <location>
        <begin position="844"/>
        <end position="885"/>
    </location>
</feature>
<dbReference type="PANTHER" id="PTHR24123">
    <property type="entry name" value="ANKYRIN REPEAT-CONTAINING"/>
    <property type="match status" value="1"/>
</dbReference>
<dbReference type="PRINTS" id="PR01415">
    <property type="entry name" value="ANKYRIN"/>
</dbReference>
<feature type="non-terminal residue" evidence="6">
    <location>
        <position position="1906"/>
    </location>
</feature>
<dbReference type="Gene3D" id="1.25.40.20">
    <property type="entry name" value="Ankyrin repeat-containing domain"/>
    <property type="match status" value="7"/>
</dbReference>
<sequence length="1906" mass="208951">MAGFAPSPLAMESPADIDTDPVEYEIVARDTVPAPAPQPKASMQMRMRELQQWLQPTDYLSPGGEFMKHLHSYVHGTGDCIRESPDFRKWIASQLPAPLGGASGPPDIPRGCLHVRGVAGSGKSVFAASTIRQLQESYPDTPVLFFFFRQIVEKNHNAKYLVRDYTSQLLPHSQILFSAVDLLAQTTGVGGTEMTALWDALVTAVRHMDSIFCVADALDEMDDECSGFIARLAELGTTKPVSVKFLLTSRPVQKIEEVFRSPEVLRLKLDPMLLCPDVARYVEARLSALSPRLCPKVEELTKNTICDRAQGLFLHGRLTTDNLTEGLHDGRITEATLPDSLEALPRSLRELYEGMLRDSAHRSGVSTEQQVRILSCVTHSTRPLRLIELGSLVVHMTPGLDLRRGKETARASCGQLLEVLEDESVSVIHHSFTEFLNDPERASVAGAFPVLDASAANAMLAAALLEYMSGCPLLRTDSQDGEKGSSADWVGLQMFAWDELPKRRQAIEDIRVSHPLIDYALFNAIHHLENSEAGPVDTIFSAIDSYFIAGAPAFALWMTSTWKSLMHSTVTPLHLAAYSGWPGYCIRHLVVSMGDDLVDTHDEMERTALSYAVQEGRIEAVGVLLEHGADATAVDYAGYSVLHYACQSNRASEARLLLDAGASPLTARTKDSALDRKYGTPSVRETPLSLACRNNNAELLDIFLPYTTKADADLCFHNVRDAHHLEALLKTGLVSVNSYMDGQNALVRAIWRLDLDSIKVLLKYGIDVNRRSTCEHYGTVGQISSELTLPDRDSGATALHVFAGYDRGPVPYSAERRDVSRQILELLLENGAHIDAAMDDRFQSGVTPLHCAARVCRQQSSDHQHPQYMVDLLLEAGADPNSRTNKGDTPLHWIGESSVGALGSLARNGADLEAKNEGGRSPLLELLSSSRDTENPDLAALEKLVDLGADVRAVDNRHCTALDLFVGNLSAYANPAGIAFLRKLVRAGADIKTLSLKEYVSSSWRSTKDAPFIKAMIDEGLDINLTDKQGETILHWVLGRWDVEIPMVEEYIRLGADPAVRTHSGSTLFYSLIQMSPDWIKFLASLGVDPLAPDADGNTLIHNLISSSCIPWNPELKPDGGIEADESIEALVKVGLDPKAKNASGATVLHLAKSSKSLDYILRSPRFAGLSVSDPDAQGETPLHVAASIDDLMVKPLLARGASPDVLTHEGLSPLHYAARLGRSNAVLLLSSWYKSHGVLERHLNLRDNREGWGYTPLQYACSVDDAESVRYLLSLGADPSILTSRGLCPLHTTVGLHPAFAADHPEDVNDSRPFPPGPAEELQARRQRWAGGAGRGRRLHEPRRPSLERDSRHIPVHPFPRTVDIVELLADSGADLHATFQRRNGQVLTPMDLALEAGNWVMVRALAARGVSPSSNTHAAAFETATDPTRVEDLAKALLQAQGDAKPIGKYEPWQRELDAMVDETIEGGEYDVIKEFARVRGGLFLDKQKDANVFAELVAKGNTTLLGHFASEIAIFESERRARRKAMGWSTLLGSACNRELPSLHVIKTLVETIKVDINTRFNPEDYSDSSETGSSLASEASTEAWDGPRCSTSTALHELASGRYFWQLEALGYLLDHGADIEARDGRGRTLLHKALACSGAWISYAGETVRLLLERGADVHAVLTPFDSRGWLEETSLDLAQDATTIKLLLEHGMPVPVRDSVLLDAIERADTEAVRVLLEEGCDPDYLPSFRQIYCLHEASRSPWHTTNFYLFRSEAKVRKRDITKLLLEHGADPTARYGEDSSIIHSVIEERSASMPLFDSPKIDVNLQDGPQNRSLLISACAPVVDPDELDDALSYDRDKILSTVDVTAVHALLDRGADPLLTDDGGRTALHWFSTVSHRAMDDAHKTAFATLVERSGPG</sequence>
<reference evidence="6" key="2">
    <citation type="submission" date="2011-03" db="EMBL/GenBank/DDBJ databases">
        <title>Annotation of Magnaporthe poae ATCC 64411.</title>
        <authorList>
            <person name="Ma L.-J."/>
            <person name="Dead R."/>
            <person name="Young S.K."/>
            <person name="Zeng Q."/>
            <person name="Gargeya S."/>
            <person name="Fitzgerald M."/>
            <person name="Haas B."/>
            <person name="Abouelleil A."/>
            <person name="Alvarado L."/>
            <person name="Arachchi H.M."/>
            <person name="Berlin A."/>
            <person name="Brown A."/>
            <person name="Chapman S.B."/>
            <person name="Chen Z."/>
            <person name="Dunbar C."/>
            <person name="Freedman E."/>
            <person name="Gearin G."/>
            <person name="Gellesch M."/>
            <person name="Goldberg J."/>
            <person name="Griggs A."/>
            <person name="Gujja S."/>
            <person name="Heiman D."/>
            <person name="Howarth C."/>
            <person name="Larson L."/>
            <person name="Lui A."/>
            <person name="MacDonald P.J.P."/>
            <person name="Mehta T."/>
            <person name="Montmayeur A."/>
            <person name="Murphy C."/>
            <person name="Neiman D."/>
            <person name="Pearson M."/>
            <person name="Priest M."/>
            <person name="Roberts A."/>
            <person name="Saif S."/>
            <person name="Shea T."/>
            <person name="Shenoy N."/>
            <person name="Sisk P."/>
            <person name="Stolte C."/>
            <person name="Sykes S."/>
            <person name="Yandava C."/>
            <person name="Wortman J."/>
            <person name="Nusbaum C."/>
            <person name="Birren B."/>
        </authorList>
    </citation>
    <scope>NUCLEOTIDE SEQUENCE</scope>
    <source>
        <strain evidence="6">ATCC 64411</strain>
    </source>
</reference>
<organism evidence="6">
    <name type="scientific">Magnaporthiopsis poae (strain ATCC 64411 / 73-15)</name>
    <name type="common">Kentucky bluegrass fungus</name>
    <name type="synonym">Magnaporthe poae</name>
    <dbReference type="NCBI Taxonomy" id="644358"/>
    <lineage>
        <taxon>Eukaryota</taxon>
        <taxon>Fungi</taxon>
        <taxon>Dikarya</taxon>
        <taxon>Ascomycota</taxon>
        <taxon>Pezizomycotina</taxon>
        <taxon>Sordariomycetes</taxon>
        <taxon>Sordariomycetidae</taxon>
        <taxon>Magnaporthales</taxon>
        <taxon>Magnaporthaceae</taxon>
        <taxon>Magnaporthiopsis</taxon>
    </lineage>
</organism>
<protein>
    <recommendedName>
        <fullName evidence="5">Nephrocystin 3-like N-terminal domain-containing protein</fullName>
    </recommendedName>
</protein>
<dbReference type="InterPro" id="IPR036770">
    <property type="entry name" value="Ankyrin_rpt-contain_sf"/>
</dbReference>
<proteinExistence type="predicted"/>
<evidence type="ECO:0000256" key="2">
    <source>
        <dbReference type="ARBA" id="ARBA00023043"/>
    </source>
</evidence>
<dbReference type="SUPFAM" id="SSF48403">
    <property type="entry name" value="Ankyrin repeat"/>
    <property type="match status" value="4"/>
</dbReference>
<feature type="region of interest" description="Disordered" evidence="4">
    <location>
        <begin position="1329"/>
        <end position="1356"/>
    </location>
</feature>
<feature type="compositionally biased region" description="Polar residues" evidence="4">
    <location>
        <begin position="1572"/>
        <end position="1584"/>
    </location>
</feature>
<evidence type="ECO:0000313" key="6">
    <source>
        <dbReference type="EMBL" id="KLU92977.1"/>
    </source>
</evidence>
<keyword evidence="1" id="KW-0677">Repeat</keyword>
<dbReference type="PANTHER" id="PTHR24123:SF33">
    <property type="entry name" value="PROTEIN HOS4"/>
    <property type="match status" value="1"/>
</dbReference>
<keyword evidence="2 3" id="KW-0040">ANK repeat</keyword>
<evidence type="ECO:0000259" key="5">
    <source>
        <dbReference type="Pfam" id="PF24883"/>
    </source>
</evidence>
<dbReference type="Pfam" id="PF12796">
    <property type="entry name" value="Ank_2"/>
    <property type="match status" value="2"/>
</dbReference>
<feature type="domain" description="Nephrocystin 3-like N-terminal" evidence="5">
    <location>
        <begin position="76"/>
        <end position="250"/>
    </location>
</feature>
<feature type="repeat" description="ANK" evidence="3">
    <location>
        <begin position="1178"/>
        <end position="1209"/>
    </location>
</feature>
<evidence type="ECO:0000256" key="3">
    <source>
        <dbReference type="PROSITE-ProRule" id="PRU00023"/>
    </source>
</evidence>
<dbReference type="SMART" id="SM00248">
    <property type="entry name" value="ANK"/>
    <property type="match status" value="19"/>
</dbReference>
<dbReference type="InterPro" id="IPR002110">
    <property type="entry name" value="Ankyrin_rpt"/>
</dbReference>
<feature type="region of interest" description="Disordered" evidence="4">
    <location>
        <begin position="1567"/>
        <end position="1592"/>
    </location>
</feature>
<evidence type="ECO:0000256" key="1">
    <source>
        <dbReference type="ARBA" id="ARBA00022737"/>
    </source>
</evidence>
<dbReference type="PROSITE" id="PS50088">
    <property type="entry name" value="ANK_REPEAT"/>
    <property type="match status" value="6"/>
</dbReference>
<feature type="repeat" description="ANK" evidence="3">
    <location>
        <begin position="1253"/>
        <end position="1285"/>
    </location>
</feature>
<dbReference type="Pfam" id="PF00023">
    <property type="entry name" value="Ank"/>
    <property type="match status" value="2"/>
</dbReference>
<dbReference type="SUPFAM" id="SSF52540">
    <property type="entry name" value="P-loop containing nucleoside triphosphate hydrolases"/>
    <property type="match status" value="1"/>
</dbReference>
<accession>A0A0H2UAK6</accession>
<dbReference type="EMBL" id="GL877041">
    <property type="protein sequence ID" value="KLU92977.1"/>
    <property type="molecule type" value="Genomic_DNA"/>
</dbReference>
<gene>
    <name evidence="6" type="ORF">MAPG_11920</name>
</gene>
<dbReference type="InterPro" id="IPR027417">
    <property type="entry name" value="P-loop_NTPase"/>
</dbReference>
<feature type="repeat" description="ANK" evidence="3">
    <location>
        <begin position="604"/>
        <end position="636"/>
    </location>
</feature>
<reference evidence="6" key="1">
    <citation type="submission" date="2010-05" db="EMBL/GenBank/DDBJ databases">
        <title>The Genome Sequence of Magnaporthe poae strain ATCC 64411.</title>
        <authorList>
            <consortium name="The Broad Institute Genome Sequencing Platform"/>
            <consortium name="Broad Institute Genome Sequencing Center for Infectious Disease"/>
            <person name="Ma L.-J."/>
            <person name="Dead R."/>
            <person name="Young S."/>
            <person name="Zeng Q."/>
            <person name="Koehrsen M."/>
            <person name="Alvarado L."/>
            <person name="Berlin A."/>
            <person name="Chapman S.B."/>
            <person name="Chen Z."/>
            <person name="Freedman E."/>
            <person name="Gellesch M."/>
            <person name="Goldberg J."/>
            <person name="Griggs A."/>
            <person name="Gujja S."/>
            <person name="Heilman E.R."/>
            <person name="Heiman D."/>
            <person name="Hepburn T."/>
            <person name="Howarth C."/>
            <person name="Jen D."/>
            <person name="Larson L."/>
            <person name="Mehta T."/>
            <person name="Neiman D."/>
            <person name="Pearson M."/>
            <person name="Roberts A."/>
            <person name="Saif S."/>
            <person name="Shea T."/>
            <person name="Shenoy N."/>
            <person name="Sisk P."/>
            <person name="Stolte C."/>
            <person name="Sykes S."/>
            <person name="Walk T."/>
            <person name="White J."/>
            <person name="Yandava C."/>
            <person name="Haas B."/>
            <person name="Nusbaum C."/>
            <person name="Birren B."/>
        </authorList>
    </citation>
    <scope>NUCLEOTIDE SEQUENCE</scope>
    <source>
        <strain evidence="6">ATCC 64411</strain>
    </source>
</reference>
<evidence type="ECO:0000256" key="4">
    <source>
        <dbReference type="SAM" id="MobiDB-lite"/>
    </source>
</evidence>